<evidence type="ECO:0000259" key="3">
    <source>
        <dbReference type="PROSITE" id="PS50113"/>
    </source>
</evidence>
<feature type="transmembrane region" description="Helical" evidence="1">
    <location>
        <begin position="127"/>
        <end position="146"/>
    </location>
</feature>
<dbReference type="SMART" id="SM00086">
    <property type="entry name" value="PAC"/>
    <property type="match status" value="1"/>
</dbReference>
<feature type="transmembrane region" description="Helical" evidence="1">
    <location>
        <begin position="38"/>
        <end position="55"/>
    </location>
</feature>
<gene>
    <name evidence="4" type="ORF">BZG09_03875</name>
</gene>
<dbReference type="Pfam" id="PF13426">
    <property type="entry name" value="PAS_9"/>
    <property type="match status" value="1"/>
</dbReference>
<evidence type="ECO:0008006" key="6">
    <source>
        <dbReference type="Google" id="ProtNLM"/>
    </source>
</evidence>
<comment type="caution">
    <text evidence="4">The sequence shown here is derived from an EMBL/GenBank/DDBJ whole genome shotgun (WGS) entry which is preliminary data.</text>
</comment>
<feature type="domain" description="PAC" evidence="3">
    <location>
        <begin position="378"/>
        <end position="431"/>
    </location>
</feature>
<dbReference type="Proteomes" id="UP000188726">
    <property type="component" value="Unassembled WGS sequence"/>
</dbReference>
<dbReference type="PROSITE" id="PS50113">
    <property type="entry name" value="PAC"/>
    <property type="match status" value="1"/>
</dbReference>
<organism evidence="4 5">
    <name type="scientific">Salinivibrio kushneri</name>
    <dbReference type="NCBI Taxonomy" id="1908198"/>
    <lineage>
        <taxon>Bacteria</taxon>
        <taxon>Pseudomonadati</taxon>
        <taxon>Pseudomonadota</taxon>
        <taxon>Gammaproteobacteria</taxon>
        <taxon>Vibrionales</taxon>
        <taxon>Vibrionaceae</taxon>
        <taxon>Salinivibrio</taxon>
    </lineage>
</organism>
<dbReference type="InterPro" id="IPR001610">
    <property type="entry name" value="PAC"/>
</dbReference>
<feature type="transmembrane region" description="Helical" evidence="1">
    <location>
        <begin position="275"/>
        <end position="294"/>
    </location>
</feature>
<evidence type="ECO:0000256" key="1">
    <source>
        <dbReference type="SAM" id="Phobius"/>
    </source>
</evidence>
<dbReference type="SMART" id="SM00091">
    <property type="entry name" value="PAS"/>
    <property type="match status" value="1"/>
</dbReference>
<dbReference type="SUPFAM" id="SSF55785">
    <property type="entry name" value="PYP-like sensor domain (PAS domain)"/>
    <property type="match status" value="1"/>
</dbReference>
<dbReference type="InterPro" id="IPR000700">
    <property type="entry name" value="PAS-assoc_C"/>
</dbReference>
<feature type="transmembrane region" description="Helical" evidence="1">
    <location>
        <begin position="88"/>
        <end position="106"/>
    </location>
</feature>
<dbReference type="PROSITE" id="PS50112">
    <property type="entry name" value="PAS"/>
    <property type="match status" value="1"/>
</dbReference>
<proteinExistence type="predicted"/>
<protein>
    <recommendedName>
        <fullName evidence="6">PAS domain S-box protein</fullName>
    </recommendedName>
</protein>
<keyword evidence="1" id="KW-0472">Membrane</keyword>
<dbReference type="RefSeq" id="WP_077457111.1">
    <property type="nucleotide sequence ID" value="NZ_MUEN01000040.1"/>
</dbReference>
<feature type="domain" description="PAS" evidence="2">
    <location>
        <begin position="304"/>
        <end position="374"/>
    </location>
</feature>
<feature type="transmembrane region" description="Helical" evidence="1">
    <location>
        <begin position="158"/>
        <end position="176"/>
    </location>
</feature>
<feature type="transmembrane region" description="Helical" evidence="1">
    <location>
        <begin position="12"/>
        <end position="32"/>
    </location>
</feature>
<dbReference type="InterPro" id="IPR000014">
    <property type="entry name" value="PAS"/>
</dbReference>
<evidence type="ECO:0000313" key="4">
    <source>
        <dbReference type="EMBL" id="OOE45553.1"/>
    </source>
</evidence>
<dbReference type="NCBIfam" id="TIGR00229">
    <property type="entry name" value="sensory_box"/>
    <property type="match status" value="1"/>
</dbReference>
<accession>A0AB36KBR9</accession>
<name>A0AB36KBR9_9GAMM</name>
<feature type="transmembrane region" description="Helical" evidence="1">
    <location>
        <begin position="240"/>
        <end position="263"/>
    </location>
</feature>
<dbReference type="InterPro" id="IPR035965">
    <property type="entry name" value="PAS-like_dom_sf"/>
</dbReference>
<keyword evidence="1" id="KW-1133">Transmembrane helix</keyword>
<reference evidence="4 5" key="1">
    <citation type="journal article" date="2017" name="Genome Announc.">
        <title>Draft Genome Sequences of Salinivibrio proteolyticus, Salinivibrio sharmensis, Salinivibrio siamensis, Salinivibrio costicola subsp. alcaliphilus, Salinivibrio costicola subsp. vallismortis, and 29 New Isolates Belonging to the Genus Salinivibrio.</title>
        <authorList>
            <person name="Lopez-Hermoso C."/>
            <person name="de la Haba R.R."/>
            <person name="Sanchez-Porro C."/>
            <person name="Bayliss S.C."/>
            <person name="Feil E.J."/>
            <person name="Ventosa A."/>
        </authorList>
    </citation>
    <scope>NUCLEOTIDE SEQUENCE [LARGE SCALE GENOMIC DNA]</scope>
    <source>
        <strain evidence="4 5">IC202</strain>
    </source>
</reference>
<evidence type="ECO:0000313" key="5">
    <source>
        <dbReference type="Proteomes" id="UP000188726"/>
    </source>
</evidence>
<dbReference type="EMBL" id="MUEO01000006">
    <property type="protein sequence ID" value="OOE45553.1"/>
    <property type="molecule type" value="Genomic_DNA"/>
</dbReference>
<dbReference type="Gene3D" id="3.30.450.20">
    <property type="entry name" value="PAS domain"/>
    <property type="match status" value="1"/>
</dbReference>
<dbReference type="AlphaFoldDB" id="A0AB36KBR9"/>
<keyword evidence="1" id="KW-0812">Transmembrane</keyword>
<feature type="transmembrane region" description="Helical" evidence="1">
    <location>
        <begin position="62"/>
        <end position="82"/>
    </location>
</feature>
<evidence type="ECO:0000259" key="2">
    <source>
        <dbReference type="PROSITE" id="PS50112"/>
    </source>
</evidence>
<dbReference type="CDD" id="cd00130">
    <property type="entry name" value="PAS"/>
    <property type="match status" value="1"/>
</dbReference>
<sequence>MLRGQRVRQAIHAFLVLMTTSFSLVCFSLAVIPESEEFAVIWYASAVGAFSLAHYPHRTRPLATLGFFVGVFAADYLMGLPYALSFKLALINTLTAFTGCTLFLFMRRRYGNPLQSVWPFIRGLMPVAVVSPLVGALLGGYILSAFNDHGFNYYLVRWFFSEFIGFVALFPLLLALKERLYTEALDQLYRPVYSPTTMISGSLALFVLISLLFYAFPYPFIALTGLFFIAATLQSRIIGLATIALSVVSFDLLSAIGVFAFHIDNEHQVSLSRLVTAAATLAIGVGMTQLAYSYRRHQRHHIEQHSLLTQAMHNSLIGMAILDPRGIIQDANASLSQFFGCERHVLLGSHVSLFTREQDQSSLRDYFNDLIMGHSDNKRLEKRFVRVDGEIVWGRLSVTAVRDKHAGHVTHLISQVEDINALKAAQREQKRWLERWRFALDINKLAVFARHQCQTDTHLPRLGQSHTSR</sequence>